<dbReference type="NCBIfam" id="TIGR02276">
    <property type="entry name" value="beta_rpt_yvtn"/>
    <property type="match status" value="1"/>
</dbReference>
<feature type="domain" description="Cytochrome c" evidence="11">
    <location>
        <begin position="623"/>
        <end position="760"/>
    </location>
</feature>
<evidence type="ECO:0000256" key="1">
    <source>
        <dbReference type="ARBA" id="ARBA00004613"/>
    </source>
</evidence>
<comment type="subcellular location">
    <subcellularLocation>
        <location evidence="1">Secreted</location>
    </subcellularLocation>
</comment>
<proteinExistence type="predicted"/>
<dbReference type="Proteomes" id="UP000613768">
    <property type="component" value="Unassembled WGS sequence"/>
</dbReference>
<feature type="region of interest" description="Disordered" evidence="9">
    <location>
        <begin position="1110"/>
        <end position="1138"/>
    </location>
</feature>
<keyword evidence="4 8" id="KW-0479">Metal-binding</keyword>
<comment type="caution">
    <text evidence="12">The sequence shown here is derived from an EMBL/GenBank/DDBJ whole genome shotgun (WGS) entry which is preliminary data.</text>
</comment>
<dbReference type="InterPro" id="IPR011964">
    <property type="entry name" value="YVTN_b-propeller_repeat"/>
</dbReference>
<evidence type="ECO:0000313" key="13">
    <source>
        <dbReference type="Proteomes" id="UP000613768"/>
    </source>
</evidence>
<evidence type="ECO:0000256" key="8">
    <source>
        <dbReference type="PROSITE-ProRule" id="PRU00433"/>
    </source>
</evidence>
<dbReference type="PROSITE" id="PS51007">
    <property type="entry name" value="CYTC"/>
    <property type="match status" value="1"/>
</dbReference>
<dbReference type="InterPro" id="IPR059100">
    <property type="entry name" value="TSP3_bac"/>
</dbReference>
<keyword evidence="7 8" id="KW-0408">Iron</keyword>
<dbReference type="PANTHER" id="PTHR47197:SF3">
    <property type="entry name" value="DIHYDRO-HEME D1 DEHYDROGENASE"/>
    <property type="match status" value="1"/>
</dbReference>
<dbReference type="GO" id="GO:0046872">
    <property type="term" value="F:metal ion binding"/>
    <property type="evidence" value="ECO:0007669"/>
    <property type="project" value="UniProtKB-KW"/>
</dbReference>
<dbReference type="PANTHER" id="PTHR47197">
    <property type="entry name" value="PROTEIN NIRF"/>
    <property type="match status" value="1"/>
</dbReference>
<evidence type="ECO:0000256" key="6">
    <source>
        <dbReference type="ARBA" id="ARBA00022837"/>
    </source>
</evidence>
<feature type="chain" id="PRO_5043610378" evidence="10">
    <location>
        <begin position="19"/>
        <end position="1138"/>
    </location>
</feature>
<dbReference type="SUPFAM" id="SSF50969">
    <property type="entry name" value="YVTN repeat-like/Quinoprotein amine dehydrogenase"/>
    <property type="match status" value="1"/>
</dbReference>
<evidence type="ECO:0000313" key="12">
    <source>
        <dbReference type="EMBL" id="MBD8525605.1"/>
    </source>
</evidence>
<dbReference type="InterPro" id="IPR009056">
    <property type="entry name" value="Cyt_c-like_dom"/>
</dbReference>
<evidence type="ECO:0000256" key="9">
    <source>
        <dbReference type="SAM" id="MobiDB-lite"/>
    </source>
</evidence>
<feature type="signal peptide" evidence="10">
    <location>
        <begin position="1"/>
        <end position="18"/>
    </location>
</feature>
<dbReference type="SUPFAM" id="SSF46626">
    <property type="entry name" value="Cytochrome c"/>
    <property type="match status" value="2"/>
</dbReference>
<dbReference type="RefSeq" id="WP_192028950.1">
    <property type="nucleotide sequence ID" value="NZ_JACYTR010000010.1"/>
</dbReference>
<dbReference type="InterPro" id="IPR011044">
    <property type="entry name" value="Quino_amine_DH_bsu"/>
</dbReference>
<evidence type="ECO:0000256" key="5">
    <source>
        <dbReference type="ARBA" id="ARBA00022729"/>
    </source>
</evidence>
<gene>
    <name evidence="12" type="ORF">IFO71_07610</name>
</gene>
<dbReference type="AlphaFoldDB" id="A0AAW3ZJH8"/>
<keyword evidence="3 8" id="KW-0349">Heme</keyword>
<sequence>MNYLAALPLLALACSLQAADLPHRNYENHPQNAIDLSPDGSRIAVAHTADQRVQWFVSSELGPVAGGHTVVGVDPVSVRFRGNDELWVVNHLSDSISIIDVASRQVTRTLPTGDEPFDVVFANGRAFVSCSQINQVWVYQLDDLTLAPTVIKVAGEDPRGLAVSADGSEVAVAIFESGNASTVLPGGFDNTVIALPNAVGDPRGPYGGQNPPPNSGSAFEPPLEGSAPPPNVGLIVKRAGDGRWMDDNHGDWSRFVSGDLASQSLRRVGWNMPDRDIALINTSSLAVQYVSGLMNIGMAISPLPGGGYALVGTDGDNEIRFEPNVKATFLKVLLATVGSNGSQPQRFDLNPHLDYSQRSISAELRQRSIGDPRAVVWHSDGERGWVAGLGSNNVIEISRSGQRRGNPIEVAEGPIGLALDEARGKLYVWSHFALSLSVIDVDDRQVEHSIASFNPLPDAIRQGRKFLYDTHATSGLGQASCASCHIDSRMDRLAWDLGDPSHAPAPFDQNCVTAVARACEPFHAMKGPMVTQTLQDIIGHEPHHWRGDRRGIEAFNPAFIGLLGRDSELSAAEMQQFEDFLATIYFPPNPFRAIDNSLPRNLALEGHYTSGRFSLIGQPLGHGDAVRGLVLFTQGLLDAPFQCASCHTLPTGMAVNGPLFAGLPSVVAGGSVMPIGPMGENHLGVVSIDGSSNVHIKVPQLRNQHEKVGYESTQLESNAGFGFLHDGSVDSLSRFLSANAFDVTSDQDVADLTALMLSFAGGDFSLDNPALGAAAPQSKDSHAGVGAQTEHRGGPASARLNQLLSIARDGKVDLVVHGGGRGYRYLPGENRLLADDGATRLSPAELQDLASQSVPQTWTLLSRNLATRFANDRDGDGISDAIELQQGSNPADADSISLRPAAGLWFNPARNGHGLDLQFVVGSNTLALTWYTYNDDGSPTWYQAVGPFASPWQADLLRYRWNASLNRAESETVGSASLSFDQGRQMSFQWQLGNRSGSEPMLPLLSATSAPAPDHTGIYFDVNEPGWGLSINSAENIRGALMYFYDDAGEPRWSLGLGDNRQSSEQITMLRFTGFCPDCPASATPSVPAGTLSWRFSAARALEVDTDVAAAQSPSAPWRRQQRPLTALSQPYLDPRWQ</sequence>
<name>A0AAW3ZJH8_9GAMM</name>
<accession>A0AAW3ZJH8</accession>
<protein>
    <submittedName>
        <fullName evidence="12">YncE family protein</fullName>
    </submittedName>
</protein>
<dbReference type="GO" id="GO:0009055">
    <property type="term" value="F:electron transfer activity"/>
    <property type="evidence" value="ECO:0007669"/>
    <property type="project" value="InterPro"/>
</dbReference>
<dbReference type="InterPro" id="IPR051200">
    <property type="entry name" value="Host-pathogen_enzymatic-act"/>
</dbReference>
<keyword evidence="6" id="KW-0106">Calcium</keyword>
<feature type="region of interest" description="Disordered" evidence="9">
    <location>
        <begin position="199"/>
        <end position="226"/>
    </location>
</feature>
<evidence type="ECO:0000256" key="10">
    <source>
        <dbReference type="SAM" id="SignalP"/>
    </source>
</evidence>
<reference evidence="12 13" key="1">
    <citation type="submission" date="2020-09" db="EMBL/GenBank/DDBJ databases">
        <title>Pseudoxanthomonas sp. CAU 1598 isolated from sand of Yaerae Beach.</title>
        <authorList>
            <person name="Kim W."/>
        </authorList>
    </citation>
    <scope>NUCLEOTIDE SEQUENCE [LARGE SCALE GENOMIC DNA]</scope>
    <source>
        <strain evidence="12 13">CAU 1598</strain>
    </source>
</reference>
<dbReference type="Gene3D" id="2.130.10.10">
    <property type="entry name" value="YVTN repeat-like/Quinoprotein amine dehydrogenase"/>
    <property type="match status" value="2"/>
</dbReference>
<dbReference type="GO" id="GO:0020037">
    <property type="term" value="F:heme binding"/>
    <property type="evidence" value="ECO:0007669"/>
    <property type="project" value="InterPro"/>
</dbReference>
<dbReference type="InterPro" id="IPR015943">
    <property type="entry name" value="WD40/YVTN_repeat-like_dom_sf"/>
</dbReference>
<organism evidence="12 13">
    <name type="scientific">Pseudomarimonas arenosa</name>
    <dbReference type="NCBI Taxonomy" id="2774145"/>
    <lineage>
        <taxon>Bacteria</taxon>
        <taxon>Pseudomonadati</taxon>
        <taxon>Pseudomonadota</taxon>
        <taxon>Gammaproteobacteria</taxon>
        <taxon>Lysobacterales</taxon>
        <taxon>Lysobacteraceae</taxon>
        <taxon>Pseudomarimonas</taxon>
    </lineage>
</organism>
<evidence type="ECO:0000256" key="7">
    <source>
        <dbReference type="ARBA" id="ARBA00023004"/>
    </source>
</evidence>
<keyword evidence="5 10" id="KW-0732">Signal</keyword>
<keyword evidence="13" id="KW-1185">Reference proteome</keyword>
<feature type="region of interest" description="Disordered" evidence="9">
    <location>
        <begin position="773"/>
        <end position="794"/>
    </location>
</feature>
<keyword evidence="2" id="KW-0964">Secreted</keyword>
<dbReference type="EMBL" id="JACYTR010000010">
    <property type="protein sequence ID" value="MBD8525605.1"/>
    <property type="molecule type" value="Genomic_DNA"/>
</dbReference>
<evidence type="ECO:0000256" key="2">
    <source>
        <dbReference type="ARBA" id="ARBA00022525"/>
    </source>
</evidence>
<dbReference type="InterPro" id="IPR036909">
    <property type="entry name" value="Cyt_c-like_dom_sf"/>
</dbReference>
<dbReference type="Pfam" id="PF18884">
    <property type="entry name" value="TSP3_bac"/>
    <property type="match status" value="1"/>
</dbReference>
<evidence type="ECO:0000259" key="11">
    <source>
        <dbReference type="PROSITE" id="PS51007"/>
    </source>
</evidence>
<evidence type="ECO:0000256" key="4">
    <source>
        <dbReference type="ARBA" id="ARBA00022723"/>
    </source>
</evidence>
<evidence type="ECO:0000256" key="3">
    <source>
        <dbReference type="ARBA" id="ARBA00022617"/>
    </source>
</evidence>